<dbReference type="GO" id="GO:0043546">
    <property type="term" value="F:molybdopterin cofactor binding"/>
    <property type="evidence" value="ECO:0007669"/>
    <property type="project" value="InterPro"/>
</dbReference>
<evidence type="ECO:0000313" key="7">
    <source>
        <dbReference type="Proteomes" id="UP000295781"/>
    </source>
</evidence>
<dbReference type="Pfam" id="PF04879">
    <property type="entry name" value="Molybdop_Fe4S4"/>
    <property type="match status" value="1"/>
</dbReference>
<dbReference type="SUPFAM" id="SSF53706">
    <property type="entry name" value="Formate dehydrogenase/DMSO reductase, domains 1-3"/>
    <property type="match status" value="1"/>
</dbReference>
<reference evidence="6 7" key="1">
    <citation type="submission" date="2015-09" db="EMBL/GenBank/DDBJ databases">
        <title>Sorangium comparison.</title>
        <authorList>
            <person name="Zaburannyi N."/>
            <person name="Bunk B."/>
            <person name="Overmann J."/>
            <person name="Mueller R."/>
        </authorList>
    </citation>
    <scope>NUCLEOTIDE SEQUENCE [LARGE SCALE GENOMIC DNA]</scope>
    <source>
        <strain evidence="6 7">So ceGT47</strain>
    </source>
</reference>
<evidence type="ECO:0000256" key="2">
    <source>
        <dbReference type="ARBA" id="ARBA00022723"/>
    </source>
</evidence>
<keyword evidence="4" id="KW-0411">Iron-sulfur</keyword>
<dbReference type="GO" id="GO:0046872">
    <property type="term" value="F:metal ion binding"/>
    <property type="evidence" value="ECO:0007669"/>
    <property type="project" value="UniProtKB-KW"/>
</dbReference>
<dbReference type="Gene3D" id="2.40.40.20">
    <property type="match status" value="1"/>
</dbReference>
<dbReference type="Gene3D" id="3.40.228.10">
    <property type="entry name" value="Dimethylsulfoxide Reductase, domain 2"/>
    <property type="match status" value="1"/>
</dbReference>
<evidence type="ECO:0000256" key="1">
    <source>
        <dbReference type="ARBA" id="ARBA00022485"/>
    </source>
</evidence>
<dbReference type="AlphaFoldDB" id="A0A4P2Q0J6"/>
<dbReference type="OrthoDB" id="9757870at2"/>
<organism evidence="6 7">
    <name type="scientific">Sorangium cellulosum</name>
    <name type="common">Polyangium cellulosum</name>
    <dbReference type="NCBI Taxonomy" id="56"/>
    <lineage>
        <taxon>Bacteria</taxon>
        <taxon>Pseudomonadati</taxon>
        <taxon>Myxococcota</taxon>
        <taxon>Polyangia</taxon>
        <taxon>Polyangiales</taxon>
        <taxon>Polyangiaceae</taxon>
        <taxon>Sorangium</taxon>
    </lineage>
</organism>
<dbReference type="PANTHER" id="PTHR43105:SF10">
    <property type="entry name" value="NADH-QUINONE OXIDOREDUCTASE SUBUNIT G"/>
    <property type="match status" value="1"/>
</dbReference>
<dbReference type="EMBL" id="CP012670">
    <property type="protein sequence ID" value="AUX22438.1"/>
    <property type="molecule type" value="Genomic_DNA"/>
</dbReference>
<accession>A0A4P2Q0J6</accession>
<gene>
    <name evidence="6" type="ORF">SOCEGT47_029410</name>
</gene>
<keyword evidence="2" id="KW-0479">Metal-binding</keyword>
<dbReference type="Gene3D" id="2.20.25.90">
    <property type="entry name" value="ADC-like domains"/>
    <property type="match status" value="1"/>
</dbReference>
<dbReference type="CDD" id="cd00508">
    <property type="entry name" value="MopB_CT_Fdh-Nap-like"/>
    <property type="match status" value="1"/>
</dbReference>
<sequence>MATIPVDDLEITRQFGPHLSASTRAGTSTEPDRLVKTHCCFCGQQCGIQLKVRGNEVIGFEPWEEFPFNRGMLCPKGVKRYLQGSHPDRLLTAVRRDPSQPAGFRPMPYDEAIAFAAGEIRRLQEAHGNAAIGVLGGASLTTEKTYLLGKFARVCLKTPYIDYNGRLCMVSAGAANKKAFGIDRTTNPWSDMVGTEVIWIAGSNVAECSPITTNYVWQAREQGAKIIVQDPRITPIARTCDLFLPVRPGRDAALFAGVLHLMIENGWIDREFIAAHTVGFEQVAEYCRAFTPARTAEVTGVPERSIRKAAELWGTARSSFLLHARGIEHHSNGVQNALGTINLVLASGRIGRPKSGYGTIVGQANGQGGREHGQKCDQLPGWRDISNPEHRRHIASVWGVDERDIPGPGVDAYEMFRKIDAGEIKGLISICFNPKISLPDNEFVARALDKLEFYVAIDFFLNDTARHADLVLPGSLQEEDEGTVTQVEGRVIKINKAVDCPGEARRDWVILQDLARALGRPHGFTFSSPREVFDELRVASKGGVADYSGITYEKIERQMGVFWPCYAEDPETGRPTPDHPGTPRLFERGSYNPVARGAGPFYFPDGKARFNVAEYRTPVDDVSEEFPLFLTTGRVVSQFLSGAQTRRIGPLVRQYPEPRIEIHPRLADKLGIADGDWATCETRRGAITLRAMVVTTIRPDTIFIPYHWAGPKSANRLTVAAQDPISKIPQYKVCACRVRRAEGAPDYAARLEPQQ</sequence>
<dbReference type="InterPro" id="IPR006656">
    <property type="entry name" value="Mopterin_OxRdtase"/>
</dbReference>
<dbReference type="Proteomes" id="UP000295781">
    <property type="component" value="Chromosome"/>
</dbReference>
<evidence type="ECO:0000313" key="6">
    <source>
        <dbReference type="EMBL" id="AUX22438.1"/>
    </source>
</evidence>
<name>A0A4P2Q0J6_SORCE</name>
<dbReference type="Pfam" id="PF00384">
    <property type="entry name" value="Molybdopterin"/>
    <property type="match status" value="1"/>
</dbReference>
<dbReference type="Pfam" id="PF01568">
    <property type="entry name" value="Molydop_binding"/>
    <property type="match status" value="1"/>
</dbReference>
<keyword evidence="1" id="KW-0004">4Fe-4S</keyword>
<keyword evidence="3" id="KW-0408">Iron</keyword>
<dbReference type="InterPro" id="IPR006963">
    <property type="entry name" value="Mopterin_OxRdtase_4Fe-4S_dom"/>
</dbReference>
<dbReference type="SMART" id="SM00926">
    <property type="entry name" value="Molybdop_Fe4S4"/>
    <property type="match status" value="1"/>
</dbReference>
<dbReference type="RefSeq" id="WP_129347598.1">
    <property type="nucleotide sequence ID" value="NZ_CP012670.1"/>
</dbReference>
<proteinExistence type="predicted"/>
<dbReference type="PANTHER" id="PTHR43105">
    <property type="entry name" value="RESPIRATORY NITRATE REDUCTASE"/>
    <property type="match status" value="1"/>
</dbReference>
<dbReference type="InterPro" id="IPR006657">
    <property type="entry name" value="MoPterin_dinucl-bd_dom"/>
</dbReference>
<evidence type="ECO:0000256" key="3">
    <source>
        <dbReference type="ARBA" id="ARBA00023004"/>
    </source>
</evidence>
<dbReference type="GO" id="GO:0016020">
    <property type="term" value="C:membrane"/>
    <property type="evidence" value="ECO:0007669"/>
    <property type="project" value="TreeGrafter"/>
</dbReference>
<dbReference type="InterPro" id="IPR009010">
    <property type="entry name" value="Asp_de-COase-like_dom_sf"/>
</dbReference>
<dbReference type="GO" id="GO:0003954">
    <property type="term" value="F:NADH dehydrogenase activity"/>
    <property type="evidence" value="ECO:0007669"/>
    <property type="project" value="TreeGrafter"/>
</dbReference>
<dbReference type="GO" id="GO:0051539">
    <property type="term" value="F:4 iron, 4 sulfur cluster binding"/>
    <property type="evidence" value="ECO:0007669"/>
    <property type="project" value="UniProtKB-KW"/>
</dbReference>
<feature type="domain" description="4Fe-4S Mo/W bis-MGD-type" evidence="5">
    <location>
        <begin position="32"/>
        <end position="88"/>
    </location>
</feature>
<keyword evidence="6" id="KW-0560">Oxidoreductase</keyword>
<dbReference type="SUPFAM" id="SSF50692">
    <property type="entry name" value="ADC-like"/>
    <property type="match status" value="1"/>
</dbReference>
<dbReference type="Gene3D" id="3.40.50.740">
    <property type="match status" value="1"/>
</dbReference>
<dbReference type="PROSITE" id="PS51669">
    <property type="entry name" value="4FE4S_MOW_BIS_MGD"/>
    <property type="match status" value="1"/>
</dbReference>
<dbReference type="InterPro" id="IPR050123">
    <property type="entry name" value="Prok_molybdopt-oxidoreductase"/>
</dbReference>
<dbReference type="GO" id="GO:0022904">
    <property type="term" value="P:respiratory electron transport chain"/>
    <property type="evidence" value="ECO:0007669"/>
    <property type="project" value="TreeGrafter"/>
</dbReference>
<protein>
    <submittedName>
        <fullName evidence="6">Nitrite reductase</fullName>
        <ecNumber evidence="6">1.7.1.4</ecNumber>
    </submittedName>
</protein>
<evidence type="ECO:0000259" key="5">
    <source>
        <dbReference type="PROSITE" id="PS51669"/>
    </source>
</evidence>
<evidence type="ECO:0000256" key="4">
    <source>
        <dbReference type="ARBA" id="ARBA00023014"/>
    </source>
</evidence>
<dbReference type="GO" id="GO:0008942">
    <property type="term" value="F:nitrite reductase [NAD(P)H] activity"/>
    <property type="evidence" value="ECO:0007669"/>
    <property type="project" value="UniProtKB-EC"/>
</dbReference>
<dbReference type="EC" id="1.7.1.4" evidence="6"/>